<organism evidence="3">
    <name type="scientific">Quercus suber</name>
    <name type="common">Cork oak</name>
    <dbReference type="NCBI Taxonomy" id="58331"/>
    <lineage>
        <taxon>Eukaryota</taxon>
        <taxon>Viridiplantae</taxon>
        <taxon>Streptophyta</taxon>
        <taxon>Embryophyta</taxon>
        <taxon>Tracheophyta</taxon>
        <taxon>Spermatophyta</taxon>
        <taxon>Magnoliopsida</taxon>
        <taxon>eudicotyledons</taxon>
        <taxon>Gunneridae</taxon>
        <taxon>Pentapetalae</taxon>
        <taxon>rosids</taxon>
        <taxon>fabids</taxon>
        <taxon>Fagales</taxon>
        <taxon>Fagaceae</taxon>
        <taxon>Quercus</taxon>
    </lineage>
</organism>
<dbReference type="Gene3D" id="3.40.50.720">
    <property type="entry name" value="NAD(P)-binding Rossmann-like Domain"/>
    <property type="match status" value="1"/>
</dbReference>
<dbReference type="PRINTS" id="PR00080">
    <property type="entry name" value="SDRFAMILY"/>
</dbReference>
<dbReference type="InterPro" id="IPR036291">
    <property type="entry name" value="NAD(P)-bd_dom_sf"/>
</dbReference>
<evidence type="ECO:0000256" key="2">
    <source>
        <dbReference type="ARBA" id="ARBA00023002"/>
    </source>
</evidence>
<dbReference type="GO" id="GO:0016491">
    <property type="term" value="F:oxidoreductase activity"/>
    <property type="evidence" value="ECO:0007669"/>
    <property type="project" value="UniProtKB-KW"/>
</dbReference>
<reference evidence="3" key="2">
    <citation type="journal article" date="2018" name="Sci. Data">
        <title>The draft genome sequence of cork oak.</title>
        <authorList>
            <person name="Ramos A.M."/>
            <person name="Usie A."/>
            <person name="Barbosa P."/>
            <person name="Barros P.M."/>
            <person name="Capote T."/>
            <person name="Chaves I."/>
            <person name="Simoes F."/>
            <person name="Abreu I."/>
            <person name="Carrasquinho I."/>
            <person name="Faro C."/>
            <person name="Guimaraes J.B."/>
            <person name="Mendonca D."/>
            <person name="Nobrega F."/>
            <person name="Rodrigues L."/>
            <person name="Saibo N.J.M."/>
            <person name="Varela M.C."/>
            <person name="Egas C."/>
            <person name="Matos J."/>
            <person name="Miguel C.M."/>
            <person name="Oliveira M.M."/>
            <person name="Ricardo C.P."/>
            <person name="Goncalves S."/>
        </authorList>
    </citation>
    <scope>NUCLEOTIDE SEQUENCE [LARGE SCALE GENOMIC DNA]</scope>
    <source>
        <strain evidence="3">HL8</strain>
    </source>
</reference>
<dbReference type="PRINTS" id="PR00081">
    <property type="entry name" value="GDHRDH"/>
</dbReference>
<dbReference type="PANTHER" id="PTHR43180">
    <property type="entry name" value="3-OXOACYL-(ACYL-CARRIER-PROTEIN) REDUCTASE (AFU_ORTHOLOGUE AFUA_6G11210)"/>
    <property type="match status" value="1"/>
</dbReference>
<dbReference type="Pfam" id="PF13561">
    <property type="entry name" value="adh_short_C2"/>
    <property type="match status" value="1"/>
</dbReference>
<evidence type="ECO:0000313" key="3">
    <source>
        <dbReference type="EMBL" id="KAK7858514.1"/>
    </source>
</evidence>
<dbReference type="SUPFAM" id="SSF51735">
    <property type="entry name" value="NAD(P)-binding Rossmann-fold domains"/>
    <property type="match status" value="1"/>
</dbReference>
<evidence type="ECO:0000256" key="1">
    <source>
        <dbReference type="ARBA" id="ARBA00006484"/>
    </source>
</evidence>
<comment type="caution">
    <text evidence="3">The sequence shown here is derived from an EMBL/GenBank/DDBJ whole genome shotgun (WGS) entry which is preliminary data.</text>
</comment>
<comment type="similarity">
    <text evidence="1">Belongs to the short-chain dehydrogenases/reductases (SDR) family.</text>
</comment>
<dbReference type="EMBL" id="PKMF04000019">
    <property type="protein sequence ID" value="KAK7858514.1"/>
    <property type="molecule type" value="Genomic_DNA"/>
</dbReference>
<dbReference type="InterPro" id="IPR002347">
    <property type="entry name" value="SDR_fam"/>
</dbReference>
<dbReference type="FunFam" id="3.40.50.720:FF:000084">
    <property type="entry name" value="Short-chain dehydrogenase reductase"/>
    <property type="match status" value="1"/>
</dbReference>
<sequence>MGLKADDVELGLRCLVRDFKFVTADLLSKRTRFFSTGSRGRLEGKVALITGAASGLGKATAQEFIQNGAQVIIADIDTHFGPKVASELGPAAHFVQCDVRDESEVEEAVNIAVSRHGKLDIMYNNAGITGPSIPPSIVDLDLTEFDRVMQINVRGMVAGIKHAARVMIPTGSGSILCISSISGLMGGLGPHPYTISKYTIPGVVKSVASELCRSGVRINCISPGPIPTPMTMGQIAKFYPGATEEQVIKVVNGLGELMGAKCEEIDVARAALYLASDEAKYVTGHNLVVDGGFTTYKSLQFPSLDQIV</sequence>
<protein>
    <submittedName>
        <fullName evidence="3">Short-chain dehydrogenase reductase 2a</fullName>
    </submittedName>
</protein>
<reference evidence="3" key="3">
    <citation type="submission" date="2023-07" db="EMBL/GenBank/DDBJ databases">
        <title>An improved reference 1 genome and first organelle genomes of Quercus suber.</title>
        <authorList>
            <consortium name="Genosuber Consortium"/>
            <person name="Usie A."/>
            <person name="Serra O."/>
            <person name="Barros P."/>
        </authorList>
    </citation>
    <scope>NUCLEOTIDE SEQUENCE</scope>
    <source>
        <strain evidence="3">HL8</strain>
        <tissue evidence="3">Leaves</tissue>
    </source>
</reference>
<reference evidence="3" key="1">
    <citation type="submission" date="2017-12" db="EMBL/GenBank/DDBJ databases">
        <authorList>
            <person name="Barbosa P."/>
            <person name="Usie A."/>
            <person name="Ramos A.M."/>
        </authorList>
    </citation>
    <scope>NUCLEOTIDE SEQUENCE</scope>
    <source>
        <strain evidence="3">HL8</strain>
        <tissue evidence="3">Leaves</tissue>
    </source>
</reference>
<proteinExistence type="inferred from homology"/>
<dbReference type="PANTHER" id="PTHR43180:SF55">
    <property type="entry name" value="ALCOHOL DEHYDROGENASE-LIKE PROTEIN"/>
    <property type="match status" value="1"/>
</dbReference>
<name>A0AAW0M719_QUESU</name>
<keyword evidence="2" id="KW-0560">Oxidoreductase</keyword>
<gene>
    <name evidence="3" type="primary">SDR2a_3</name>
    <name evidence="3" type="ORF">CFP56_012301</name>
</gene>
<dbReference type="AlphaFoldDB" id="A0AAW0M719"/>
<dbReference type="NCBIfam" id="NF005559">
    <property type="entry name" value="PRK07231.1"/>
    <property type="match status" value="1"/>
</dbReference>
<accession>A0AAW0M719</accession>